<dbReference type="OrthoDB" id="10278701at2759"/>
<evidence type="ECO:0008006" key="8">
    <source>
        <dbReference type="Google" id="ProtNLM"/>
    </source>
</evidence>
<keyword evidence="6" id="KW-1185">Reference proteome</keyword>
<dbReference type="EMBL" id="QXFU01002060">
    <property type="protein sequence ID" value="KAE8991065.1"/>
    <property type="molecule type" value="Genomic_DNA"/>
</dbReference>
<dbReference type="Proteomes" id="UP000435112">
    <property type="component" value="Unassembled WGS sequence"/>
</dbReference>
<name>A0A6A3JF39_9STRA</name>
<reference evidence="5 7" key="1">
    <citation type="submission" date="2018-09" db="EMBL/GenBank/DDBJ databases">
        <title>Genomic investigation of the strawberry pathogen Phytophthora fragariae indicates pathogenicity is determined by transcriptional variation in three key races.</title>
        <authorList>
            <person name="Adams T.M."/>
            <person name="Armitage A.D."/>
            <person name="Sobczyk M.K."/>
            <person name="Bates H.J."/>
            <person name="Dunwell J.M."/>
            <person name="Nellist C.F."/>
            <person name="Harrison R.J."/>
        </authorList>
    </citation>
    <scope>NUCLEOTIDE SEQUENCE [LARGE SCALE GENOMIC DNA]</scope>
    <source>
        <strain evidence="3 5">SCRP249</strain>
        <strain evidence="2 7">SCRP324</strain>
        <strain evidence="4 6">SCRP333</strain>
    </source>
</reference>
<sequence length="51" mass="5439">MHIYIHVISIFICVLLFSLSYLPAERSEAASYACSALHCAKSPACGAPLGL</sequence>
<comment type="caution">
    <text evidence="2">The sequence shown here is derived from an EMBL/GenBank/DDBJ whole genome shotgun (WGS) entry which is preliminary data.</text>
</comment>
<dbReference type="Proteomes" id="UP000429607">
    <property type="component" value="Unassembled WGS sequence"/>
</dbReference>
<dbReference type="Proteomes" id="UP000434957">
    <property type="component" value="Unassembled WGS sequence"/>
</dbReference>
<protein>
    <recommendedName>
        <fullName evidence="8">RxLR effector protein</fullName>
    </recommendedName>
</protein>
<evidence type="ECO:0000313" key="5">
    <source>
        <dbReference type="Proteomes" id="UP000429607"/>
    </source>
</evidence>
<dbReference type="EMBL" id="QXFT01002142">
    <property type="protein sequence ID" value="KAE9303190.1"/>
    <property type="molecule type" value="Genomic_DNA"/>
</dbReference>
<evidence type="ECO:0000313" key="7">
    <source>
        <dbReference type="Proteomes" id="UP000435112"/>
    </source>
</evidence>
<evidence type="ECO:0000256" key="1">
    <source>
        <dbReference type="SAM" id="SignalP"/>
    </source>
</evidence>
<accession>A0A6A3JF39</accession>
<evidence type="ECO:0000313" key="6">
    <source>
        <dbReference type="Proteomes" id="UP000434957"/>
    </source>
</evidence>
<dbReference type="EMBL" id="QXFV01001834">
    <property type="protein sequence ID" value="KAE8997479.1"/>
    <property type="molecule type" value="Genomic_DNA"/>
</dbReference>
<feature type="chain" id="PRO_5033871089" description="RxLR effector protein" evidence="1">
    <location>
        <begin position="25"/>
        <end position="51"/>
    </location>
</feature>
<evidence type="ECO:0000313" key="4">
    <source>
        <dbReference type="EMBL" id="KAE9303190.1"/>
    </source>
</evidence>
<evidence type="ECO:0000313" key="3">
    <source>
        <dbReference type="EMBL" id="KAE8997479.1"/>
    </source>
</evidence>
<feature type="signal peptide" evidence="1">
    <location>
        <begin position="1"/>
        <end position="24"/>
    </location>
</feature>
<dbReference type="AlphaFoldDB" id="A0A6A3JF39"/>
<proteinExistence type="predicted"/>
<organism evidence="2 7">
    <name type="scientific">Phytophthora rubi</name>
    <dbReference type="NCBI Taxonomy" id="129364"/>
    <lineage>
        <taxon>Eukaryota</taxon>
        <taxon>Sar</taxon>
        <taxon>Stramenopiles</taxon>
        <taxon>Oomycota</taxon>
        <taxon>Peronosporomycetes</taxon>
        <taxon>Peronosporales</taxon>
        <taxon>Peronosporaceae</taxon>
        <taxon>Phytophthora</taxon>
    </lineage>
</organism>
<evidence type="ECO:0000313" key="2">
    <source>
        <dbReference type="EMBL" id="KAE8991065.1"/>
    </source>
</evidence>
<gene>
    <name evidence="3" type="ORF">PR001_g19572</name>
    <name evidence="2" type="ORF">PR002_g20971</name>
    <name evidence="4" type="ORF">PR003_g22071</name>
</gene>
<keyword evidence="1" id="KW-0732">Signal</keyword>